<dbReference type="OrthoDB" id="5483582at2759"/>
<evidence type="ECO:0000313" key="1">
    <source>
        <dbReference type="EMBL" id="RPB00408.1"/>
    </source>
</evidence>
<proteinExistence type="predicted"/>
<organism evidence="1 2">
    <name type="scientific">Choiromyces venosus 120613-1</name>
    <dbReference type="NCBI Taxonomy" id="1336337"/>
    <lineage>
        <taxon>Eukaryota</taxon>
        <taxon>Fungi</taxon>
        <taxon>Dikarya</taxon>
        <taxon>Ascomycota</taxon>
        <taxon>Pezizomycotina</taxon>
        <taxon>Pezizomycetes</taxon>
        <taxon>Pezizales</taxon>
        <taxon>Tuberaceae</taxon>
        <taxon>Choiromyces</taxon>
    </lineage>
</organism>
<evidence type="ECO:0000313" key="2">
    <source>
        <dbReference type="Proteomes" id="UP000276215"/>
    </source>
</evidence>
<accession>A0A3N4JT27</accession>
<reference evidence="1 2" key="1">
    <citation type="journal article" date="2018" name="Nat. Ecol. Evol.">
        <title>Pezizomycetes genomes reveal the molecular basis of ectomycorrhizal truffle lifestyle.</title>
        <authorList>
            <person name="Murat C."/>
            <person name="Payen T."/>
            <person name="Noel B."/>
            <person name="Kuo A."/>
            <person name="Morin E."/>
            <person name="Chen J."/>
            <person name="Kohler A."/>
            <person name="Krizsan K."/>
            <person name="Balestrini R."/>
            <person name="Da Silva C."/>
            <person name="Montanini B."/>
            <person name="Hainaut M."/>
            <person name="Levati E."/>
            <person name="Barry K.W."/>
            <person name="Belfiori B."/>
            <person name="Cichocki N."/>
            <person name="Clum A."/>
            <person name="Dockter R.B."/>
            <person name="Fauchery L."/>
            <person name="Guy J."/>
            <person name="Iotti M."/>
            <person name="Le Tacon F."/>
            <person name="Lindquist E.A."/>
            <person name="Lipzen A."/>
            <person name="Malagnac F."/>
            <person name="Mello A."/>
            <person name="Molinier V."/>
            <person name="Miyauchi S."/>
            <person name="Poulain J."/>
            <person name="Riccioni C."/>
            <person name="Rubini A."/>
            <person name="Sitrit Y."/>
            <person name="Splivallo R."/>
            <person name="Traeger S."/>
            <person name="Wang M."/>
            <person name="Zifcakova L."/>
            <person name="Wipf D."/>
            <person name="Zambonelli A."/>
            <person name="Paolocci F."/>
            <person name="Nowrousian M."/>
            <person name="Ottonello S."/>
            <person name="Baldrian P."/>
            <person name="Spatafora J.W."/>
            <person name="Henrissat B."/>
            <person name="Nagy L.G."/>
            <person name="Aury J.M."/>
            <person name="Wincker P."/>
            <person name="Grigoriev I.V."/>
            <person name="Bonfante P."/>
            <person name="Martin F.M."/>
        </authorList>
    </citation>
    <scope>NUCLEOTIDE SEQUENCE [LARGE SCALE GENOMIC DNA]</scope>
    <source>
        <strain evidence="1 2">120613-1</strain>
    </source>
</reference>
<keyword evidence="2" id="KW-1185">Reference proteome</keyword>
<dbReference type="Proteomes" id="UP000276215">
    <property type="component" value="Unassembled WGS sequence"/>
</dbReference>
<protein>
    <submittedName>
        <fullName evidence="1">Uncharacterized protein</fullName>
    </submittedName>
</protein>
<sequence>MPSEIDTPPHPALPPEAMSYLLHEVRVTLEALGEKLENWTAVLADPASPVAEREWINSQLQLIALGLREVRETARARMRDLEEMGYGSGGAVTGAGEEGTREG</sequence>
<name>A0A3N4JT27_9PEZI</name>
<dbReference type="EMBL" id="ML120380">
    <property type="protein sequence ID" value="RPB00408.1"/>
    <property type="molecule type" value="Genomic_DNA"/>
</dbReference>
<dbReference type="AlphaFoldDB" id="A0A3N4JT27"/>
<gene>
    <name evidence="1" type="ORF">L873DRAFT_813795</name>
</gene>